<gene>
    <name evidence="1" type="ORF">EYY96_00030</name>
</gene>
<dbReference type="EMBL" id="SITJ01000017">
    <property type="protein sequence ID" value="TBL71655.1"/>
    <property type="molecule type" value="Genomic_DNA"/>
</dbReference>
<evidence type="ECO:0000313" key="2">
    <source>
        <dbReference type="Proteomes" id="UP000291600"/>
    </source>
</evidence>
<organism evidence="1 2">
    <name type="scientific">Hafnia alvei</name>
    <dbReference type="NCBI Taxonomy" id="569"/>
    <lineage>
        <taxon>Bacteria</taxon>
        <taxon>Pseudomonadati</taxon>
        <taxon>Pseudomonadota</taxon>
        <taxon>Gammaproteobacteria</taxon>
        <taxon>Enterobacterales</taxon>
        <taxon>Hafniaceae</taxon>
        <taxon>Hafnia</taxon>
    </lineage>
</organism>
<dbReference type="RefSeq" id="WP_130970167.1">
    <property type="nucleotide sequence ID" value="NZ_SITJ01000017.1"/>
</dbReference>
<evidence type="ECO:0000313" key="1">
    <source>
        <dbReference type="EMBL" id="TBL71655.1"/>
    </source>
</evidence>
<dbReference type="InterPro" id="IPR003458">
    <property type="entry name" value="Phage_T4_Gp38_tail_assem"/>
</dbReference>
<dbReference type="Pfam" id="PF02413">
    <property type="entry name" value="Caudo_TAP"/>
    <property type="match status" value="1"/>
</dbReference>
<dbReference type="AlphaFoldDB" id="A0ABD7QB78"/>
<proteinExistence type="predicted"/>
<accession>A0ABD7QB78</accession>
<sequence length="158" mass="17916">MKTWFSPSTIAFYPDSLKESYQAAGSFPDDVIEVSEDIFAEFSGTPPEGKQRGVDKGQPCWIDIPAPVITLDQQKARARSYRDAFISSTDRLLVADYSIGDNQITENQLAELTNVRESFKKWPLVEGWPFVELPDIPQWLLIEAVNNGYIAFDWPPQK</sequence>
<reference evidence="1 2" key="1">
    <citation type="submission" date="2019-02" db="EMBL/GenBank/DDBJ databases">
        <title>Comparative genomic analysis of the Hafnia genus genomes.</title>
        <authorList>
            <person name="Zhiqiu Y."/>
            <person name="Chao Y."/>
            <person name="Yuhui D."/>
            <person name="Di H."/>
            <person name="Bin L."/>
        </authorList>
    </citation>
    <scope>NUCLEOTIDE SEQUENCE [LARGE SCALE GENOMIC DNA]</scope>
    <source>
        <strain evidence="1 2">PCM_1210</strain>
    </source>
</reference>
<comment type="caution">
    <text evidence="1">The sequence shown here is derived from an EMBL/GenBank/DDBJ whole genome shotgun (WGS) entry which is preliminary data.</text>
</comment>
<name>A0ABD7QB78_HAFAL</name>
<dbReference type="Proteomes" id="UP000291600">
    <property type="component" value="Unassembled WGS sequence"/>
</dbReference>
<protein>
    <submittedName>
        <fullName evidence="1">Phage tail protein</fullName>
    </submittedName>
</protein>